<proteinExistence type="predicted"/>
<name>A0ABN1URY2_9ACTN</name>
<dbReference type="RefSeq" id="WP_343910628.1">
    <property type="nucleotide sequence ID" value="NZ_BAAAJE010000030.1"/>
</dbReference>
<evidence type="ECO:0000313" key="1">
    <source>
        <dbReference type="EMBL" id="GAA1162914.1"/>
    </source>
</evidence>
<protein>
    <submittedName>
        <fullName evidence="1">Uncharacterized protein</fullName>
    </submittedName>
</protein>
<sequence length="143" mass="14836">MTPFMHQVAETISLGRAVTRPAVRPSAPKSVGVAVHEQVTIRARAGQLVSQANAVLKAVGEQITLTDEVGEGRLAFTLRWQNRRSYVATGIAGQTAVTRLHGIGSSCHTAVELDGATAVADLILLLVSRPPAGVPVGPRVAGG</sequence>
<comment type="caution">
    <text evidence="1">The sequence shown here is derived from an EMBL/GenBank/DDBJ whole genome shotgun (WGS) entry which is preliminary data.</text>
</comment>
<reference evidence="1 2" key="1">
    <citation type="journal article" date="2019" name="Int. J. Syst. Evol. Microbiol.">
        <title>The Global Catalogue of Microorganisms (GCM) 10K type strain sequencing project: providing services to taxonomists for standard genome sequencing and annotation.</title>
        <authorList>
            <consortium name="The Broad Institute Genomics Platform"/>
            <consortium name="The Broad Institute Genome Sequencing Center for Infectious Disease"/>
            <person name="Wu L."/>
            <person name="Ma J."/>
        </authorList>
    </citation>
    <scope>NUCLEOTIDE SEQUENCE [LARGE SCALE GENOMIC DNA]</scope>
    <source>
        <strain evidence="1 2">JCM 11813</strain>
    </source>
</reference>
<dbReference type="Proteomes" id="UP001499979">
    <property type="component" value="Unassembled WGS sequence"/>
</dbReference>
<organism evidence="1 2">
    <name type="scientific">Nocardioides aquiterrae</name>
    <dbReference type="NCBI Taxonomy" id="203799"/>
    <lineage>
        <taxon>Bacteria</taxon>
        <taxon>Bacillati</taxon>
        <taxon>Actinomycetota</taxon>
        <taxon>Actinomycetes</taxon>
        <taxon>Propionibacteriales</taxon>
        <taxon>Nocardioidaceae</taxon>
        <taxon>Nocardioides</taxon>
    </lineage>
</organism>
<evidence type="ECO:0000313" key="2">
    <source>
        <dbReference type="Proteomes" id="UP001499979"/>
    </source>
</evidence>
<dbReference type="EMBL" id="BAAAJE010000030">
    <property type="protein sequence ID" value="GAA1162914.1"/>
    <property type="molecule type" value="Genomic_DNA"/>
</dbReference>
<keyword evidence="2" id="KW-1185">Reference proteome</keyword>
<accession>A0ABN1URY2</accession>
<gene>
    <name evidence="1" type="ORF">GCM10009606_45940</name>
</gene>